<dbReference type="SUPFAM" id="SSF75553">
    <property type="entry name" value="Smc hinge domain"/>
    <property type="match status" value="1"/>
</dbReference>
<evidence type="ECO:0000256" key="4">
    <source>
        <dbReference type="ARBA" id="ARBA00022741"/>
    </source>
</evidence>
<dbReference type="Gene3D" id="3.40.50.300">
    <property type="entry name" value="P-loop containing nucleotide triphosphate hydrolases"/>
    <property type="match status" value="2"/>
</dbReference>
<evidence type="ECO:0000256" key="9">
    <source>
        <dbReference type="ARBA" id="ARBA00023242"/>
    </source>
</evidence>
<proteinExistence type="inferred from homology"/>
<dbReference type="InterPro" id="IPR024704">
    <property type="entry name" value="SMC"/>
</dbReference>
<keyword evidence="14" id="KW-1185">Reference proteome</keyword>
<dbReference type="GO" id="GO:0005634">
    <property type="term" value="C:nucleus"/>
    <property type="evidence" value="ECO:0007669"/>
    <property type="project" value="UniProtKB-SubCell"/>
</dbReference>
<feature type="coiled-coil region" evidence="11">
    <location>
        <begin position="862"/>
        <end position="889"/>
    </location>
</feature>
<dbReference type="GO" id="GO:0005694">
    <property type="term" value="C:chromosome"/>
    <property type="evidence" value="ECO:0007669"/>
    <property type="project" value="InterPro"/>
</dbReference>
<dbReference type="InterPro" id="IPR003395">
    <property type="entry name" value="RecF/RecN/SMC_N"/>
</dbReference>
<reference evidence="13" key="1">
    <citation type="submission" date="2023-01" db="EMBL/GenBank/DDBJ databases">
        <title>Metagenome sequencing of chrysophaentin producing Chrysophaeum taylorii.</title>
        <authorList>
            <person name="Davison J."/>
            <person name="Bewley C."/>
        </authorList>
    </citation>
    <scope>NUCLEOTIDE SEQUENCE</scope>
    <source>
        <strain evidence="13">NIES-1699</strain>
    </source>
</reference>
<evidence type="ECO:0000313" key="13">
    <source>
        <dbReference type="EMBL" id="KAJ8602720.1"/>
    </source>
</evidence>
<dbReference type="Proteomes" id="UP001230188">
    <property type="component" value="Unassembled WGS sequence"/>
</dbReference>
<dbReference type="InterPro" id="IPR010935">
    <property type="entry name" value="SMC_hinge"/>
</dbReference>
<dbReference type="GO" id="GO:0016887">
    <property type="term" value="F:ATP hydrolysis activity"/>
    <property type="evidence" value="ECO:0007669"/>
    <property type="project" value="InterPro"/>
</dbReference>
<dbReference type="SMART" id="SM00968">
    <property type="entry name" value="SMC_hinge"/>
    <property type="match status" value="1"/>
</dbReference>
<evidence type="ECO:0000313" key="14">
    <source>
        <dbReference type="Proteomes" id="UP001230188"/>
    </source>
</evidence>
<organism evidence="13 14">
    <name type="scientific">Chrysophaeum taylorii</name>
    <dbReference type="NCBI Taxonomy" id="2483200"/>
    <lineage>
        <taxon>Eukaryota</taxon>
        <taxon>Sar</taxon>
        <taxon>Stramenopiles</taxon>
        <taxon>Ochrophyta</taxon>
        <taxon>Pelagophyceae</taxon>
        <taxon>Pelagomonadales</taxon>
        <taxon>Pelagomonadaceae</taxon>
        <taxon>Chrysophaeum</taxon>
    </lineage>
</organism>
<dbReference type="GO" id="GO:0030261">
    <property type="term" value="P:chromosome condensation"/>
    <property type="evidence" value="ECO:0007669"/>
    <property type="project" value="UniProtKB-KW"/>
</dbReference>
<feature type="domain" description="SMC hinge" evidence="12">
    <location>
        <begin position="460"/>
        <end position="564"/>
    </location>
</feature>
<dbReference type="AlphaFoldDB" id="A0AAD7UF29"/>
<evidence type="ECO:0000256" key="3">
    <source>
        <dbReference type="ARBA" id="ARBA00022618"/>
    </source>
</evidence>
<dbReference type="Pfam" id="PF02463">
    <property type="entry name" value="SMC_N"/>
    <property type="match status" value="1"/>
</dbReference>
<evidence type="ECO:0000259" key="12">
    <source>
        <dbReference type="SMART" id="SM00968"/>
    </source>
</evidence>
<dbReference type="Pfam" id="PF06470">
    <property type="entry name" value="SMC_hinge"/>
    <property type="match status" value="1"/>
</dbReference>
<dbReference type="PIRSF" id="PIRSF005719">
    <property type="entry name" value="SMC"/>
    <property type="match status" value="1"/>
</dbReference>
<comment type="caution">
    <text evidence="13">The sequence shown here is derived from an EMBL/GenBank/DDBJ whole genome shotgun (WGS) entry which is preliminary data.</text>
</comment>
<feature type="coiled-coil region" evidence="11">
    <location>
        <begin position="301"/>
        <end position="387"/>
    </location>
</feature>
<keyword evidence="7 11" id="KW-0175">Coiled coil</keyword>
<evidence type="ECO:0000256" key="7">
    <source>
        <dbReference type="ARBA" id="ARBA00023054"/>
    </source>
</evidence>
<dbReference type="SUPFAM" id="SSF52540">
    <property type="entry name" value="P-loop containing nucleoside triphosphate hydrolases"/>
    <property type="match status" value="1"/>
</dbReference>
<evidence type="ECO:0000256" key="1">
    <source>
        <dbReference type="ARBA" id="ARBA00004123"/>
    </source>
</evidence>
<gene>
    <name evidence="13" type="ORF">CTAYLR_003767</name>
</gene>
<dbReference type="InterPro" id="IPR036277">
    <property type="entry name" value="SMC_hinge_sf"/>
</dbReference>
<keyword evidence="6" id="KW-0067">ATP-binding</keyword>
<evidence type="ECO:0000256" key="8">
    <source>
        <dbReference type="ARBA" id="ARBA00023067"/>
    </source>
</evidence>
<dbReference type="EMBL" id="JAQMWT010000370">
    <property type="protein sequence ID" value="KAJ8602720.1"/>
    <property type="molecule type" value="Genomic_DNA"/>
</dbReference>
<accession>A0AAD7UF29</accession>
<comment type="similarity">
    <text evidence="2">Belongs to the SMC family. SMC2 subfamily.</text>
</comment>
<dbReference type="Gene3D" id="1.20.5.1000">
    <property type="entry name" value="arf6 gtpase in complex with a specific effector, jip4"/>
    <property type="match status" value="1"/>
</dbReference>
<dbReference type="PANTHER" id="PTHR43977">
    <property type="entry name" value="STRUCTURAL MAINTENANCE OF CHROMOSOMES PROTEIN 3"/>
    <property type="match status" value="1"/>
</dbReference>
<keyword evidence="9" id="KW-0539">Nucleus</keyword>
<keyword evidence="5" id="KW-0498">Mitosis</keyword>
<dbReference type="CDD" id="cd03273">
    <property type="entry name" value="ABC_SMC2_euk"/>
    <property type="match status" value="1"/>
</dbReference>
<dbReference type="GO" id="GO:0051301">
    <property type="term" value="P:cell division"/>
    <property type="evidence" value="ECO:0007669"/>
    <property type="project" value="UniProtKB-KW"/>
</dbReference>
<dbReference type="Gene3D" id="1.20.1060.20">
    <property type="match status" value="1"/>
</dbReference>
<comment type="subcellular location">
    <subcellularLocation>
        <location evidence="1">Nucleus</location>
    </subcellularLocation>
</comment>
<sequence>MFIEELVMEGFKSYAKRTVVRGWDREFNAITGLNGSGKSNILDAICFVLGISNLTQVRATSLQELVYKGGQAGVTKASVSVVFNNSSQKSSPVGYESCKKITVTREVVVGGRNRYAINGHAAQAAQVANLFHSVQLNVNNPHFLIMQGRITKVLNMRPTEILSMIEEAAGTRMFETKKIAALKTLEKKESKVKEIERVLAEEITPTLERLRGEKARYLQWSASAAAVAALERFCVARDWDETRGNAQRLEDQEVRAREASDEKERETARILGTLPAEVDATALKSRERRAARAAEDAERCVVRTTTRLRNARKDLEAIDEEEEVDIEGARRARCAAEAIYADAKAKREAAEKDVSELDGATRARDELASARSELRRVERDLSAVVAEQKRQHSQHEAEQKLEAEAQKARDEALRVVECFRGWTTEPPAPEEDDRNWKLKADRLEAQVRARLTDEFTTSIAGVRGPLARLVRPVDRKYCAALEVVAGGKLYQVVCDDEIVGKRVLEKARKRVTLIPLSKIVSRRLQRPDVAIELVGYEPEIRKAVEYAFGTTVVCETLEAAREIAFGDRVRCVTLDGDVANPAGVLTGGASKFSSDILARLFEYQEVLSRGRAANSARAEATKRRDEFRAYQRLKTNLEIAQARYDELRGAKTTSDLTDELNELRAKKARVGQRVAAASEACEGLADTTERRDLGAFTQAERAAKNAAEEAAARVKQFELELRMRADRENPAVAARAAVDTCEADHAAAMAKRDALEAQRAAVALEFEEADRLARERDDLQARANSLHQEAKQLSHRAARFRRDKTVFEQRVSDLEKEHAWIHTEKQFFGRGEYDFESKSADRARSELEKMAKAQELLSKSINRRVMGAIESAEKEYDELVTKKDVVEKDRAKIQTVISELDVKKKHTLDTTWQKVNHDFASIFSTLLPSAKAKLEPLAPDDILQGLQVKVGFGRVWKDSLGELSGGQRSLVALSLILAMLRFKPAPMYILDEVDAALDLSHTQNIGAMLKAHFTASQFIVVSLKEGMFNNANVLFRTNFADGVSSISRIIGADDGDDQVDPPKKKKPKK</sequence>
<dbReference type="FunFam" id="3.40.50.300:FF:000278">
    <property type="entry name" value="Structural maintenance of chromosomes 2"/>
    <property type="match status" value="1"/>
</dbReference>
<evidence type="ECO:0000256" key="11">
    <source>
        <dbReference type="SAM" id="Coils"/>
    </source>
</evidence>
<evidence type="ECO:0000256" key="5">
    <source>
        <dbReference type="ARBA" id="ARBA00022776"/>
    </source>
</evidence>
<evidence type="ECO:0000256" key="10">
    <source>
        <dbReference type="ARBA" id="ARBA00023306"/>
    </source>
</evidence>
<keyword evidence="8" id="KW-0226">DNA condensation</keyword>
<keyword evidence="10" id="KW-0131">Cell cycle</keyword>
<feature type="coiled-coil region" evidence="11">
    <location>
        <begin position="630"/>
        <end position="817"/>
    </location>
</feature>
<evidence type="ECO:0000256" key="2">
    <source>
        <dbReference type="ARBA" id="ARBA00005231"/>
    </source>
</evidence>
<keyword evidence="3" id="KW-0132">Cell division</keyword>
<dbReference type="FunFam" id="3.40.50.300:FF:000385">
    <property type="entry name" value="Structural maintenance of chromosomes 2"/>
    <property type="match status" value="1"/>
</dbReference>
<dbReference type="Gene3D" id="3.30.70.1620">
    <property type="match status" value="1"/>
</dbReference>
<keyword evidence="4" id="KW-0547">Nucleotide-binding</keyword>
<evidence type="ECO:0000256" key="6">
    <source>
        <dbReference type="ARBA" id="ARBA00022840"/>
    </source>
</evidence>
<protein>
    <recommendedName>
        <fullName evidence="12">SMC hinge domain-containing protein</fullName>
    </recommendedName>
</protein>
<dbReference type="InterPro" id="IPR027120">
    <property type="entry name" value="Smc2_ABC"/>
</dbReference>
<dbReference type="InterPro" id="IPR027417">
    <property type="entry name" value="P-loop_NTPase"/>
</dbReference>
<dbReference type="GO" id="GO:0005524">
    <property type="term" value="F:ATP binding"/>
    <property type="evidence" value="ECO:0007669"/>
    <property type="project" value="UniProtKB-KW"/>
</dbReference>
<name>A0AAD7UF29_9STRA</name>